<evidence type="ECO:0000256" key="1">
    <source>
        <dbReference type="ARBA" id="ARBA00007613"/>
    </source>
</evidence>
<feature type="signal peptide" evidence="2">
    <location>
        <begin position="1"/>
        <end position="25"/>
    </location>
</feature>
<dbReference type="InterPro" id="IPR010131">
    <property type="entry name" value="MdtP/NodT-like"/>
</dbReference>
<proteinExistence type="inferred from homology"/>
<evidence type="ECO:0000313" key="4">
    <source>
        <dbReference type="Proteomes" id="UP000252558"/>
    </source>
</evidence>
<dbReference type="Proteomes" id="UP000252558">
    <property type="component" value="Unassembled WGS sequence"/>
</dbReference>
<feature type="chain" id="PRO_5016483096" evidence="2">
    <location>
        <begin position="26"/>
        <end position="508"/>
    </location>
</feature>
<dbReference type="GO" id="GO:0009279">
    <property type="term" value="C:cell outer membrane"/>
    <property type="evidence" value="ECO:0007669"/>
    <property type="project" value="UniProtKB-SubCell"/>
</dbReference>
<organism evidence="3 4">
    <name type="scientific">Corallincola holothuriorum</name>
    <dbReference type="NCBI Taxonomy" id="2282215"/>
    <lineage>
        <taxon>Bacteria</taxon>
        <taxon>Pseudomonadati</taxon>
        <taxon>Pseudomonadota</taxon>
        <taxon>Gammaproteobacteria</taxon>
        <taxon>Alteromonadales</taxon>
        <taxon>Psychromonadaceae</taxon>
        <taxon>Corallincola</taxon>
    </lineage>
</organism>
<dbReference type="AlphaFoldDB" id="A0A368N728"/>
<keyword evidence="2" id="KW-0564">Palmitate</keyword>
<dbReference type="InterPro" id="IPR003423">
    <property type="entry name" value="OMP_efflux"/>
</dbReference>
<dbReference type="PROSITE" id="PS51257">
    <property type="entry name" value="PROKAR_LIPOPROTEIN"/>
    <property type="match status" value="1"/>
</dbReference>
<name>A0A368N728_9GAMM</name>
<dbReference type="NCBIfam" id="TIGR01845">
    <property type="entry name" value="outer_NodT"/>
    <property type="match status" value="1"/>
</dbReference>
<keyword evidence="2" id="KW-0449">Lipoprotein</keyword>
<gene>
    <name evidence="3" type="ORF">DU002_16560</name>
</gene>
<comment type="similarity">
    <text evidence="1 2">Belongs to the outer membrane factor (OMF) (TC 1.B.17) family.</text>
</comment>
<evidence type="ECO:0000313" key="3">
    <source>
        <dbReference type="EMBL" id="RCU45325.1"/>
    </source>
</evidence>
<reference evidence="3 4" key="1">
    <citation type="submission" date="2018-07" db="EMBL/GenBank/DDBJ databases">
        <title>Corallincola holothuriorum sp. nov., a new facultative anaerobe isolated from sea cucumber Apostichopus japonicus.</title>
        <authorList>
            <person name="Xia H."/>
        </authorList>
    </citation>
    <scope>NUCLEOTIDE SEQUENCE [LARGE SCALE GENOMIC DNA]</scope>
    <source>
        <strain evidence="3 4">C4</strain>
    </source>
</reference>
<protein>
    <submittedName>
        <fullName evidence="3">TolC family protein</fullName>
    </submittedName>
</protein>
<dbReference type="Pfam" id="PF02321">
    <property type="entry name" value="OEP"/>
    <property type="match status" value="2"/>
</dbReference>
<dbReference type="RefSeq" id="WP_114339548.1">
    <property type="nucleotide sequence ID" value="NZ_QPID01000011.1"/>
</dbReference>
<keyword evidence="2" id="KW-0472">Membrane</keyword>
<dbReference type="PANTHER" id="PTHR30203:SF31">
    <property type="entry name" value="RND EFFLUX SYSTEM, OUTER MEMBRANE LIPOPROTEIN, NODT"/>
    <property type="match status" value="1"/>
</dbReference>
<dbReference type="GO" id="GO:0015562">
    <property type="term" value="F:efflux transmembrane transporter activity"/>
    <property type="evidence" value="ECO:0007669"/>
    <property type="project" value="InterPro"/>
</dbReference>
<dbReference type="PANTHER" id="PTHR30203">
    <property type="entry name" value="OUTER MEMBRANE CATION EFFLUX PROTEIN"/>
    <property type="match status" value="1"/>
</dbReference>
<accession>A0A368N728</accession>
<comment type="subcellular location">
    <subcellularLocation>
        <location evidence="2">Cell outer membrane</location>
        <topology evidence="2">Lipid-anchor</topology>
    </subcellularLocation>
</comment>
<keyword evidence="2" id="KW-0812">Transmembrane</keyword>
<keyword evidence="2" id="KW-1134">Transmembrane beta strand</keyword>
<comment type="caution">
    <text evidence="3">The sequence shown here is derived from an EMBL/GenBank/DDBJ whole genome shotgun (WGS) entry which is preliminary data.</text>
</comment>
<evidence type="ECO:0000256" key="2">
    <source>
        <dbReference type="RuleBase" id="RU362097"/>
    </source>
</evidence>
<dbReference type="Gene3D" id="2.20.200.10">
    <property type="entry name" value="Outer membrane efflux proteins (OEP)"/>
    <property type="match status" value="1"/>
</dbReference>
<keyword evidence="2" id="KW-0732">Signal</keyword>
<dbReference type="EMBL" id="QPID01000011">
    <property type="protein sequence ID" value="RCU45325.1"/>
    <property type="molecule type" value="Genomic_DNA"/>
</dbReference>
<dbReference type="SUPFAM" id="SSF56954">
    <property type="entry name" value="Outer membrane efflux proteins (OEP)"/>
    <property type="match status" value="1"/>
</dbReference>
<keyword evidence="4" id="KW-1185">Reference proteome</keyword>
<dbReference type="OrthoDB" id="9770517at2"/>
<sequence length="508" mass="55827">MKRMFPTAKSAVCLAVVLAVSGCTTLGPDYVEPDSRVEMDWLEAKDPALSATEPTDPQWWKSSFNDPVLDNLITAALADNLTLRSAGLRVLQAQENLRIAAGQQYPTQTLSGGIGREGLAPNSTGPGVDRNFYSDDLGFGLGWEADVWGRFQRLVESASAELDASVASYDGVVITLLAQVSQTYLNIRTLEERQRYLRDNIKVQSASLTIAEDRYEGGLVTELDPEQARGLLYNSQATLSSSEIALAQLKNNLSLLLGQPPSKVRELLGEPRAIPTAPAQIAIGMPQDLIRRRPDIRQAERQLAAQSAQIGFAITDLYPTFTLGGNIGFASTDSGNNELTDLFQSDSRSWNFGAGFSWNLWNYGRIKGNIRLQDALFQQLKSDYQNSVLSAQAEIENAIVSYLVSQEQLAWYVKATEAAQRSVTLSKVQYDDGLVDFDTVVNNLTALRDQQDLLASTQGAVAINLVDLYKALGGGWQIRTSSRADDLLPEAVKQEMRERTDYWDGVLE</sequence>
<dbReference type="Gene3D" id="1.20.1600.10">
    <property type="entry name" value="Outer membrane efflux proteins (OEP)"/>
    <property type="match status" value="1"/>
</dbReference>